<evidence type="ECO:0000313" key="2">
    <source>
        <dbReference type="EMBL" id="ADD96517.1"/>
    </source>
</evidence>
<feature type="region of interest" description="Disordered" evidence="1">
    <location>
        <begin position="82"/>
        <end position="122"/>
    </location>
</feature>
<dbReference type="EMBL" id="GU943144">
    <property type="protein sequence ID" value="ADD96517.1"/>
    <property type="molecule type" value="Genomic_DNA"/>
</dbReference>
<accession>D6PLB6</accession>
<evidence type="ECO:0000256" key="1">
    <source>
        <dbReference type="SAM" id="MobiDB-lite"/>
    </source>
</evidence>
<feature type="compositionally biased region" description="Basic and acidic residues" evidence="1">
    <location>
        <begin position="227"/>
        <end position="242"/>
    </location>
</feature>
<name>D6PLB6_9ZZZZ</name>
<protein>
    <recommendedName>
        <fullName evidence="3">Helix-turn-helix domain-containing protein</fullName>
    </recommendedName>
</protein>
<dbReference type="AlphaFoldDB" id="D6PLB6"/>
<dbReference type="SUPFAM" id="SSF46785">
    <property type="entry name" value="Winged helix' DNA-binding domain"/>
    <property type="match status" value="1"/>
</dbReference>
<dbReference type="InterPro" id="IPR036388">
    <property type="entry name" value="WH-like_DNA-bd_sf"/>
</dbReference>
<proteinExistence type="predicted"/>
<dbReference type="InterPro" id="IPR036390">
    <property type="entry name" value="WH_DNA-bd_sf"/>
</dbReference>
<sequence>MATDQTWWALTQTTELKISSKAVLCAMAIISSEKDGQYYFWQRPDKLAAFLGCSRATVYHHITLLLAKNLITRSPNGYMLCVQNPESPVQNPESPVQNPESPVQNPESPVQNPESPVQNPDSYIEREYKEDYEDIMGRDHTPGLVEKKDLRERANMIGVDPAFADEWYDKWYANGVFWIEGDMSKALKPMGCKLGVLVNRLKSKWESERDKWSTNKKRGGRATWDLKQQKENLTELMKEHPGNPKNDGIQEADMETKAEYRKLRNERDQLTKQLAGVSS</sequence>
<reference evidence="2" key="1">
    <citation type="journal article" date="2010" name="ISME J.">
        <title>Metagenome of the Mediterranean deep chlorophyll maximum studied by direct and fosmid library 454 pyrosequencing.</title>
        <authorList>
            <person name="Ghai R."/>
            <person name="Martin-Cuadrado A.B."/>
            <person name="Molto A.G."/>
            <person name="Heredia I.G."/>
            <person name="Cabrera R."/>
            <person name="Martin J."/>
            <person name="Verdu M."/>
            <person name="Deschamps P."/>
            <person name="Moreira D."/>
            <person name="Lopez-Garcia P."/>
            <person name="Mira A."/>
            <person name="Rodriguez-Valera F."/>
        </authorList>
    </citation>
    <scope>NUCLEOTIDE SEQUENCE</scope>
</reference>
<feature type="region of interest" description="Disordered" evidence="1">
    <location>
        <begin position="211"/>
        <end position="255"/>
    </location>
</feature>
<evidence type="ECO:0008006" key="3">
    <source>
        <dbReference type="Google" id="ProtNLM"/>
    </source>
</evidence>
<organism evidence="2">
    <name type="scientific">uncultured organism MedDCM-OCT-S11-C235</name>
    <dbReference type="NCBI Taxonomy" id="743657"/>
    <lineage>
        <taxon>unclassified sequences</taxon>
        <taxon>environmental samples</taxon>
    </lineage>
</organism>
<feature type="compositionally biased region" description="Polar residues" evidence="1">
    <location>
        <begin position="84"/>
        <end position="121"/>
    </location>
</feature>
<dbReference type="Gene3D" id="1.10.10.10">
    <property type="entry name" value="Winged helix-like DNA-binding domain superfamily/Winged helix DNA-binding domain"/>
    <property type="match status" value="1"/>
</dbReference>